<dbReference type="Gene3D" id="3.30.720.50">
    <property type="match status" value="1"/>
</dbReference>
<dbReference type="SUPFAM" id="SSF117839">
    <property type="entry name" value="WWE domain"/>
    <property type="match status" value="1"/>
</dbReference>
<evidence type="ECO:0000256" key="9">
    <source>
        <dbReference type="ARBA" id="ARBA00022771"/>
    </source>
</evidence>
<evidence type="ECO:0000256" key="10">
    <source>
        <dbReference type="ARBA" id="ARBA00022833"/>
    </source>
</evidence>
<dbReference type="GO" id="GO:0005634">
    <property type="term" value="C:nucleus"/>
    <property type="evidence" value="ECO:0007669"/>
    <property type="project" value="UniProtKB-SubCell"/>
</dbReference>
<gene>
    <name evidence="19" type="primary">LOC114654679</name>
</gene>
<dbReference type="GO" id="GO:1990404">
    <property type="term" value="F:NAD+-protein mono-ADP-ribosyltransferase activity"/>
    <property type="evidence" value="ECO:0007669"/>
    <property type="project" value="TreeGrafter"/>
</dbReference>
<dbReference type="AlphaFoldDB" id="A0A8C4S7G5"/>
<evidence type="ECO:0000259" key="16">
    <source>
        <dbReference type="PROSITE" id="PS50103"/>
    </source>
</evidence>
<dbReference type="PANTHER" id="PTHR45740">
    <property type="entry name" value="POLY [ADP-RIBOSE] POLYMERASE"/>
    <property type="match status" value="1"/>
</dbReference>
<evidence type="ECO:0000256" key="7">
    <source>
        <dbReference type="ARBA" id="ARBA00022723"/>
    </source>
</evidence>
<reference evidence="19" key="3">
    <citation type="submission" date="2025-09" db="UniProtKB">
        <authorList>
            <consortium name="Ensembl"/>
        </authorList>
    </citation>
    <scope>IDENTIFICATION</scope>
</reference>
<evidence type="ECO:0000256" key="6">
    <source>
        <dbReference type="ARBA" id="ARBA00022679"/>
    </source>
</evidence>
<feature type="domain" description="PARP catalytic" evidence="18">
    <location>
        <begin position="424"/>
        <end position="637"/>
    </location>
</feature>
<evidence type="ECO:0000256" key="3">
    <source>
        <dbReference type="ARBA" id="ARBA00022490"/>
    </source>
</evidence>
<keyword evidence="8" id="KW-0677">Repeat</keyword>
<evidence type="ECO:0000256" key="12">
    <source>
        <dbReference type="ARBA" id="ARBA00023242"/>
    </source>
</evidence>
<feature type="domain" description="WWE" evidence="17">
    <location>
        <begin position="306"/>
        <end position="392"/>
    </location>
</feature>
<keyword evidence="12" id="KW-0539">Nucleus</keyword>
<organism evidence="19 20">
    <name type="scientific">Erpetoichthys calabaricus</name>
    <name type="common">Rope fish</name>
    <name type="synonym">Calamoichthys calabaricus</name>
    <dbReference type="NCBI Taxonomy" id="27687"/>
    <lineage>
        <taxon>Eukaryota</taxon>
        <taxon>Metazoa</taxon>
        <taxon>Chordata</taxon>
        <taxon>Craniata</taxon>
        <taxon>Vertebrata</taxon>
        <taxon>Euteleostomi</taxon>
        <taxon>Actinopterygii</taxon>
        <taxon>Polypteriformes</taxon>
        <taxon>Polypteridae</taxon>
        <taxon>Erpetoichthys</taxon>
    </lineage>
</organism>
<keyword evidence="3" id="KW-0963">Cytoplasm</keyword>
<feature type="zinc finger region" description="C3H1-type" evidence="14">
    <location>
        <begin position="76"/>
        <end position="101"/>
    </location>
</feature>
<evidence type="ECO:0000256" key="11">
    <source>
        <dbReference type="ARBA" id="ARBA00023027"/>
    </source>
</evidence>
<evidence type="ECO:0000313" key="19">
    <source>
        <dbReference type="Ensembl" id="ENSECRP00000012564.1"/>
    </source>
</evidence>
<evidence type="ECO:0000256" key="5">
    <source>
        <dbReference type="ARBA" id="ARBA00022676"/>
    </source>
</evidence>
<protein>
    <submittedName>
        <fullName evidence="19">Protein mono-ADP-ribosyltransferase PARP12-like</fullName>
    </submittedName>
</protein>
<keyword evidence="6" id="KW-0808">Transferase</keyword>
<evidence type="ECO:0000259" key="18">
    <source>
        <dbReference type="PROSITE" id="PS51059"/>
    </source>
</evidence>
<keyword evidence="5" id="KW-0328">Glycosyltransferase</keyword>
<dbReference type="Pfam" id="PF00644">
    <property type="entry name" value="PARP"/>
    <property type="match status" value="1"/>
</dbReference>
<dbReference type="GeneTree" id="ENSGT00940000154649"/>
<evidence type="ECO:0000256" key="2">
    <source>
        <dbReference type="ARBA" id="ARBA00004496"/>
    </source>
</evidence>
<name>A0A8C4S7G5_ERPCA</name>
<comment type="subcellular location">
    <subcellularLocation>
        <location evidence="2">Cytoplasm</location>
    </subcellularLocation>
    <subcellularLocation>
        <location evidence="1">Nucleus</location>
    </subcellularLocation>
</comment>
<evidence type="ECO:0000256" key="14">
    <source>
        <dbReference type="PROSITE-ProRule" id="PRU00723"/>
    </source>
</evidence>
<dbReference type="InterPro" id="IPR004170">
    <property type="entry name" value="WWE_dom"/>
</dbReference>
<dbReference type="InterPro" id="IPR057602">
    <property type="entry name" value="Zfn-CCCH_PARP12"/>
</dbReference>
<dbReference type="Ensembl" id="ENSECRT00000012779.1">
    <property type="protein sequence ID" value="ENSECRP00000012564.1"/>
    <property type="gene ID" value="ENSECRG00000008376.1"/>
</dbReference>
<dbReference type="InterPro" id="IPR012317">
    <property type="entry name" value="Poly(ADP-ribose)pol_cat_dom"/>
</dbReference>
<dbReference type="InterPro" id="IPR000571">
    <property type="entry name" value="Znf_CCCH"/>
</dbReference>
<feature type="domain" description="C3H1-type" evidence="16">
    <location>
        <begin position="76"/>
        <end position="101"/>
    </location>
</feature>
<dbReference type="RefSeq" id="XP_028661213.2">
    <property type="nucleotide sequence ID" value="XM_028805380.2"/>
</dbReference>
<evidence type="ECO:0000256" key="15">
    <source>
        <dbReference type="SAM" id="MobiDB-lite"/>
    </source>
</evidence>
<evidence type="ECO:0000256" key="13">
    <source>
        <dbReference type="ARBA" id="ARBA00024347"/>
    </source>
</evidence>
<keyword evidence="10 14" id="KW-0862">Zinc</keyword>
<dbReference type="GO" id="GO:0008270">
    <property type="term" value="F:zinc ion binding"/>
    <property type="evidence" value="ECO:0007669"/>
    <property type="project" value="UniProtKB-KW"/>
</dbReference>
<dbReference type="PROSITE" id="PS51059">
    <property type="entry name" value="PARP_CATALYTIC"/>
    <property type="match status" value="1"/>
</dbReference>
<evidence type="ECO:0000256" key="8">
    <source>
        <dbReference type="ARBA" id="ARBA00022737"/>
    </source>
</evidence>
<dbReference type="Pfam" id="PF25261">
    <property type="entry name" value="zf-CCCH_PARP12"/>
    <property type="match status" value="1"/>
</dbReference>
<dbReference type="PANTHER" id="PTHR45740:SF15">
    <property type="entry name" value="ZINC FINGER CCCH TYPE DOMAIN CONTAINING 1-LIKE"/>
    <property type="match status" value="1"/>
</dbReference>
<dbReference type="PROSITE" id="PS50103">
    <property type="entry name" value="ZF_C3H1"/>
    <property type="match status" value="1"/>
</dbReference>
<dbReference type="Pfam" id="PF02825">
    <property type="entry name" value="WWE"/>
    <property type="match status" value="1"/>
</dbReference>
<dbReference type="InterPro" id="IPR037197">
    <property type="entry name" value="WWE_dom_sf"/>
</dbReference>
<dbReference type="FunFam" id="3.90.228.10:FF:000008">
    <property type="entry name" value="Poly [ADP-ribose] polymerase"/>
    <property type="match status" value="1"/>
</dbReference>
<comment type="similarity">
    <text evidence="13">Belongs to the ARTD/PARP family.</text>
</comment>
<dbReference type="CDD" id="cd01439">
    <property type="entry name" value="TCCD_inducible_PARP_like"/>
    <property type="match status" value="1"/>
</dbReference>
<keyword evidence="11" id="KW-0520">NAD</keyword>
<keyword evidence="4" id="KW-0597">Phosphoprotein</keyword>
<dbReference type="Gene3D" id="3.90.228.10">
    <property type="match status" value="1"/>
</dbReference>
<feature type="compositionally biased region" description="Low complexity" evidence="15">
    <location>
        <begin position="637"/>
        <end position="651"/>
    </location>
</feature>
<dbReference type="PROSITE" id="PS50918">
    <property type="entry name" value="WWE"/>
    <property type="match status" value="1"/>
</dbReference>
<keyword evidence="20" id="KW-1185">Reference proteome</keyword>
<proteinExistence type="inferred from homology"/>
<evidence type="ECO:0000259" key="17">
    <source>
        <dbReference type="PROSITE" id="PS50918"/>
    </source>
</evidence>
<evidence type="ECO:0000313" key="20">
    <source>
        <dbReference type="Proteomes" id="UP000694620"/>
    </source>
</evidence>
<dbReference type="InterPro" id="IPR051712">
    <property type="entry name" value="ARTD-AVP"/>
</dbReference>
<evidence type="ECO:0000256" key="1">
    <source>
        <dbReference type="ARBA" id="ARBA00004123"/>
    </source>
</evidence>
<dbReference type="SUPFAM" id="SSF56399">
    <property type="entry name" value="ADP-ribosylation"/>
    <property type="match status" value="1"/>
</dbReference>
<reference evidence="19" key="2">
    <citation type="submission" date="2025-08" db="UniProtKB">
        <authorList>
            <consortium name="Ensembl"/>
        </authorList>
    </citation>
    <scope>IDENTIFICATION</scope>
</reference>
<dbReference type="Proteomes" id="UP000694620">
    <property type="component" value="Chromosome 1"/>
</dbReference>
<sequence>MTAAAVTKLLCANNGAMRYDELLVNIGGDAELERTLANRQKFAVVTAADDTRRIIAKTLVKLCKAQGCQGCSGLHLCKFYLFGDCRFSRRKNGCRFCHDLHSENNSKVLRDNGLQDLNQKELCQLLLQNEPTLLPPVCFSYNRGNGTCSEDGSCTRLHMCEQFLQGKPHSNCSKSHDFLSGEVLRVLEGRGLTPELISTIPNVYFNILNMKNSKGKPTEKNKTEICIFSVWKDCRRGQNCFQAHFSMPYQWQVQDGLEWSDLPDNENIEKEFCNPANTCSSGPPSINFYTMTQGKRKVRRLSTASSVEKPNFILTTRWIWHWEDEHGNWTDYGSTSGSNDASTIKSEDLEKSYMEDSNATIQFKAGREDYNLIFPEMIQVNQHYGTIRTVRRRPEFVSKQDVVKIRTSKKSPIIADFTTNFKAIPPHWDKTLIPETGYKVVKLLESSEEYTKIKNLFTNTMPGYTIVKIERIQNKSLWEVFQWQKEQMKKNKGGKPVNERQLFHGTDSDYVEAICKQNFDWRICGTHGTLYGKGSYFARDANYSHDYTGSSSHRTMFVARILVGDYVVGNSSYVRPPSKDGGDCNFYDSCVNNTRNPSIFVVFEKHQVYPEYLIEYLENSWANSYFPFQPTYTTTQTSVSSSNSWQQNSTSMYSTTSPVRPKPTPQPQQKQDSCLLS</sequence>
<evidence type="ECO:0000256" key="4">
    <source>
        <dbReference type="ARBA" id="ARBA00022553"/>
    </source>
</evidence>
<keyword evidence="9 14" id="KW-0863">Zinc-finger</keyword>
<feature type="region of interest" description="Disordered" evidence="15">
    <location>
        <begin position="637"/>
        <end position="677"/>
    </location>
</feature>
<accession>A0A8C4S7G5</accession>
<dbReference type="GO" id="GO:0003950">
    <property type="term" value="F:NAD+ poly-ADP-ribosyltransferase activity"/>
    <property type="evidence" value="ECO:0007669"/>
    <property type="project" value="InterPro"/>
</dbReference>
<keyword evidence="7 14" id="KW-0479">Metal-binding</keyword>
<dbReference type="GeneID" id="114654679"/>
<reference evidence="19" key="1">
    <citation type="submission" date="2021-06" db="EMBL/GenBank/DDBJ databases">
        <authorList>
            <consortium name="Wellcome Sanger Institute Data Sharing"/>
        </authorList>
    </citation>
    <scope>NUCLEOTIDE SEQUENCE [LARGE SCALE GENOMIC DNA]</scope>
</reference>
<dbReference type="GO" id="GO:0005737">
    <property type="term" value="C:cytoplasm"/>
    <property type="evidence" value="ECO:0007669"/>
    <property type="project" value="UniProtKB-SubCell"/>
</dbReference>
<dbReference type="Pfam" id="PF23466">
    <property type="entry name" value="WWE_4"/>
    <property type="match status" value="1"/>
</dbReference>